<reference evidence="1 2" key="1">
    <citation type="submission" date="2019-07" db="EMBL/GenBank/DDBJ databases">
        <title>Whole genome shotgun sequence of Cellulomonas composti NBRC 100758.</title>
        <authorList>
            <person name="Hosoyama A."/>
            <person name="Uohara A."/>
            <person name="Ohji S."/>
            <person name="Ichikawa N."/>
        </authorList>
    </citation>
    <scope>NUCLEOTIDE SEQUENCE [LARGE SCALE GENOMIC DNA]</scope>
    <source>
        <strain evidence="1 2">NBRC 100758</strain>
    </source>
</reference>
<dbReference type="EMBL" id="BJWG01000008">
    <property type="protein sequence ID" value="GEL95354.1"/>
    <property type="molecule type" value="Genomic_DNA"/>
</dbReference>
<dbReference type="AlphaFoldDB" id="A0A511JBL4"/>
<gene>
    <name evidence="1" type="ORF">CCO02nite_20120</name>
</gene>
<evidence type="ECO:0000313" key="1">
    <source>
        <dbReference type="EMBL" id="GEL95354.1"/>
    </source>
</evidence>
<evidence type="ECO:0000313" key="2">
    <source>
        <dbReference type="Proteomes" id="UP000321720"/>
    </source>
</evidence>
<proteinExistence type="predicted"/>
<keyword evidence="2" id="KW-1185">Reference proteome</keyword>
<dbReference type="OrthoDB" id="5074651at2"/>
<protein>
    <submittedName>
        <fullName evidence="1">Uncharacterized protein</fullName>
    </submittedName>
</protein>
<dbReference type="Proteomes" id="UP000321720">
    <property type="component" value="Unassembled WGS sequence"/>
</dbReference>
<organism evidence="1 2">
    <name type="scientific">Cellulomonas composti</name>
    <dbReference type="NCBI Taxonomy" id="266130"/>
    <lineage>
        <taxon>Bacteria</taxon>
        <taxon>Bacillati</taxon>
        <taxon>Actinomycetota</taxon>
        <taxon>Actinomycetes</taxon>
        <taxon>Micrococcales</taxon>
        <taxon>Cellulomonadaceae</taxon>
        <taxon>Cellulomonas</taxon>
    </lineage>
</organism>
<name>A0A511JBL4_9CELL</name>
<accession>A0A511JBL4</accession>
<comment type="caution">
    <text evidence="1">The sequence shown here is derived from an EMBL/GenBank/DDBJ whole genome shotgun (WGS) entry which is preliminary data.</text>
</comment>
<sequence length="122" mass="13082">MTSTITSGSISTTPDQVLGYEATVDRPVQVHRIIGRGDPDVTLSPAGLRTGTLHLFYLTAQDADAALTVLSQVGTFTLATDDLGMPVGSGPDGVMRFVPSRLHLRLEGRRWVLDVDYQEVAA</sequence>
<dbReference type="RefSeq" id="WP_146842999.1">
    <property type="nucleotide sequence ID" value="NZ_BJWG01000008.1"/>
</dbReference>